<keyword evidence="1" id="KW-1133">Transmembrane helix</keyword>
<dbReference type="Pfam" id="PF17784">
    <property type="entry name" value="Sulfotransfer_4"/>
    <property type="match status" value="1"/>
</dbReference>
<dbReference type="AlphaFoldDB" id="A0AAE0NRZ8"/>
<feature type="transmembrane region" description="Helical" evidence="1">
    <location>
        <begin position="300"/>
        <end position="321"/>
    </location>
</feature>
<dbReference type="SUPFAM" id="SSF52540">
    <property type="entry name" value="P-loop containing nucleoside triphosphate hydrolases"/>
    <property type="match status" value="1"/>
</dbReference>
<sequence length="322" mass="36640">MGHLKPSSSHANPSGDNDGGVTRLLPSLHLSLDSWVWHLLERLYALPHPPPPRKRTQPMQVICVGLPRSGTESLQQALLTLGYEHTYHGWDIVYDTDCYSPGWVRLARRKFYPTSSSDGTPPEKITAEDFDALLGHSVAVTDAAASVFAAEMIAAYPNAKVVLNMRRDEEKWRKSLENTLVHANESWGFWFASWLDRECFWAWHVYERFLWPLLFRAPDGSMARAIRGNAGWVSKEHSSMIRGLVPKERLLEWYIEDGWEPLCKFLGKPVPDTEFPHANAVSGGWKAREEQCNKRWVEKAFVNLLLWVATAVLVGVLTVYML</sequence>
<evidence type="ECO:0000313" key="3">
    <source>
        <dbReference type="Proteomes" id="UP001285441"/>
    </source>
</evidence>
<accession>A0AAE0NRZ8</accession>
<comment type="caution">
    <text evidence="2">The sequence shown here is derived from an EMBL/GenBank/DDBJ whole genome shotgun (WGS) entry which is preliminary data.</text>
</comment>
<evidence type="ECO:0000256" key="1">
    <source>
        <dbReference type="SAM" id="Phobius"/>
    </source>
</evidence>
<reference evidence="2" key="1">
    <citation type="journal article" date="2023" name="Mol. Phylogenet. Evol.">
        <title>Genome-scale phylogeny and comparative genomics of the fungal order Sordariales.</title>
        <authorList>
            <person name="Hensen N."/>
            <person name="Bonometti L."/>
            <person name="Westerberg I."/>
            <person name="Brannstrom I.O."/>
            <person name="Guillou S."/>
            <person name="Cros-Aarteil S."/>
            <person name="Calhoun S."/>
            <person name="Haridas S."/>
            <person name="Kuo A."/>
            <person name="Mondo S."/>
            <person name="Pangilinan J."/>
            <person name="Riley R."/>
            <person name="LaButti K."/>
            <person name="Andreopoulos B."/>
            <person name="Lipzen A."/>
            <person name="Chen C."/>
            <person name="Yan M."/>
            <person name="Daum C."/>
            <person name="Ng V."/>
            <person name="Clum A."/>
            <person name="Steindorff A."/>
            <person name="Ohm R.A."/>
            <person name="Martin F."/>
            <person name="Silar P."/>
            <person name="Natvig D.O."/>
            <person name="Lalanne C."/>
            <person name="Gautier V."/>
            <person name="Ament-Velasquez S.L."/>
            <person name="Kruys A."/>
            <person name="Hutchinson M.I."/>
            <person name="Powell A.J."/>
            <person name="Barry K."/>
            <person name="Miller A.N."/>
            <person name="Grigoriev I.V."/>
            <person name="Debuchy R."/>
            <person name="Gladieux P."/>
            <person name="Hiltunen Thoren M."/>
            <person name="Johannesson H."/>
        </authorList>
    </citation>
    <scope>NUCLEOTIDE SEQUENCE</scope>
    <source>
        <strain evidence="2">CBS 232.78</strain>
    </source>
</reference>
<proteinExistence type="predicted"/>
<dbReference type="InterPro" id="IPR040632">
    <property type="entry name" value="Sulfotransfer_4"/>
</dbReference>
<dbReference type="Proteomes" id="UP001285441">
    <property type="component" value="Unassembled WGS sequence"/>
</dbReference>
<dbReference type="Gene3D" id="3.40.50.300">
    <property type="entry name" value="P-loop containing nucleotide triphosphate hydrolases"/>
    <property type="match status" value="1"/>
</dbReference>
<dbReference type="EMBL" id="JAULSW010000003">
    <property type="protein sequence ID" value="KAK3386653.1"/>
    <property type="molecule type" value="Genomic_DNA"/>
</dbReference>
<dbReference type="PANTHER" id="PTHR36978:SF8">
    <property type="entry name" value="NAD DEPENDENT EPIMERASE_DEHYDRATASE"/>
    <property type="match status" value="1"/>
</dbReference>
<name>A0AAE0NRZ8_9PEZI</name>
<organism evidence="2 3">
    <name type="scientific">Podospora didyma</name>
    <dbReference type="NCBI Taxonomy" id="330526"/>
    <lineage>
        <taxon>Eukaryota</taxon>
        <taxon>Fungi</taxon>
        <taxon>Dikarya</taxon>
        <taxon>Ascomycota</taxon>
        <taxon>Pezizomycotina</taxon>
        <taxon>Sordariomycetes</taxon>
        <taxon>Sordariomycetidae</taxon>
        <taxon>Sordariales</taxon>
        <taxon>Podosporaceae</taxon>
        <taxon>Podospora</taxon>
    </lineage>
</organism>
<keyword evidence="1" id="KW-0812">Transmembrane</keyword>
<protein>
    <recommendedName>
        <fullName evidence="4">NAD dependent epimerase/dehydratase</fullName>
    </recommendedName>
</protein>
<dbReference type="InterPro" id="IPR027417">
    <property type="entry name" value="P-loop_NTPase"/>
</dbReference>
<evidence type="ECO:0000313" key="2">
    <source>
        <dbReference type="EMBL" id="KAK3386653.1"/>
    </source>
</evidence>
<dbReference type="PANTHER" id="PTHR36978">
    <property type="entry name" value="P-LOOP CONTAINING NUCLEOTIDE TRIPHOSPHATE HYDROLASE"/>
    <property type="match status" value="1"/>
</dbReference>
<gene>
    <name evidence="2" type="ORF">B0H63DRAFT_493374</name>
</gene>
<keyword evidence="1" id="KW-0472">Membrane</keyword>
<evidence type="ECO:0008006" key="4">
    <source>
        <dbReference type="Google" id="ProtNLM"/>
    </source>
</evidence>
<reference evidence="2" key="2">
    <citation type="submission" date="2023-06" db="EMBL/GenBank/DDBJ databases">
        <authorList>
            <consortium name="Lawrence Berkeley National Laboratory"/>
            <person name="Haridas S."/>
            <person name="Hensen N."/>
            <person name="Bonometti L."/>
            <person name="Westerberg I."/>
            <person name="Brannstrom I.O."/>
            <person name="Guillou S."/>
            <person name="Cros-Aarteil S."/>
            <person name="Calhoun S."/>
            <person name="Kuo A."/>
            <person name="Mondo S."/>
            <person name="Pangilinan J."/>
            <person name="Riley R."/>
            <person name="LaButti K."/>
            <person name="Andreopoulos B."/>
            <person name="Lipzen A."/>
            <person name="Chen C."/>
            <person name="Yanf M."/>
            <person name="Daum C."/>
            <person name="Ng V."/>
            <person name="Clum A."/>
            <person name="Steindorff A."/>
            <person name="Ohm R."/>
            <person name="Martin F."/>
            <person name="Silar P."/>
            <person name="Natvig D."/>
            <person name="Lalanne C."/>
            <person name="Gautier V."/>
            <person name="Ament-velasquez S.L."/>
            <person name="Kruys A."/>
            <person name="Hutchinson M.I."/>
            <person name="Powell A.J."/>
            <person name="Barry K."/>
            <person name="Miller A.N."/>
            <person name="Grigoriev I.V."/>
            <person name="Debuchy R."/>
            <person name="Gladieux P."/>
            <person name="Thoren M.H."/>
            <person name="Johannesson H."/>
        </authorList>
    </citation>
    <scope>NUCLEOTIDE SEQUENCE</scope>
    <source>
        <strain evidence="2">CBS 232.78</strain>
    </source>
</reference>
<keyword evidence="3" id="KW-1185">Reference proteome</keyword>